<keyword evidence="10 14" id="KW-1133">Transmembrane helix</keyword>
<comment type="similarity">
    <text evidence="4">Belongs to the UPP synthase family.</text>
</comment>
<reference evidence="15" key="1">
    <citation type="submission" date="2020-01" db="EMBL/GenBank/DDBJ databases">
        <title>Development of genomics and gene disruption for Polysphondylium violaceum indicates a role for the polyketide synthase stlB in stalk morphogenesis.</title>
        <authorList>
            <person name="Narita B."/>
            <person name="Kawabe Y."/>
            <person name="Kin K."/>
            <person name="Saito T."/>
            <person name="Gibbs R."/>
            <person name="Kuspa A."/>
            <person name="Muzny D."/>
            <person name="Queller D."/>
            <person name="Richards S."/>
            <person name="Strassman J."/>
            <person name="Sucgang R."/>
            <person name="Worley K."/>
            <person name="Schaap P."/>
        </authorList>
    </citation>
    <scope>NUCLEOTIDE SEQUENCE</scope>
    <source>
        <strain evidence="15">QSvi11</strain>
    </source>
</reference>
<dbReference type="EC" id="2.5.1.87" evidence="5"/>
<dbReference type="GO" id="GO:1904423">
    <property type="term" value="C:dehydrodolichyl diphosphate synthase complex"/>
    <property type="evidence" value="ECO:0007669"/>
    <property type="project" value="InterPro"/>
</dbReference>
<feature type="compositionally biased region" description="Low complexity" evidence="13">
    <location>
        <begin position="42"/>
        <end position="62"/>
    </location>
</feature>
<evidence type="ECO:0000256" key="3">
    <source>
        <dbReference type="ARBA" id="ARBA00004922"/>
    </source>
</evidence>
<dbReference type="OrthoDB" id="19639at2759"/>
<feature type="region of interest" description="Disordered" evidence="13">
    <location>
        <begin position="34"/>
        <end position="79"/>
    </location>
</feature>
<evidence type="ECO:0000313" key="16">
    <source>
        <dbReference type="Proteomes" id="UP000695562"/>
    </source>
</evidence>
<accession>A0A8J4PKM5</accession>
<evidence type="ECO:0000313" key="15">
    <source>
        <dbReference type="EMBL" id="KAF2068753.1"/>
    </source>
</evidence>
<keyword evidence="11 14" id="KW-0472">Membrane</keyword>
<comment type="subcellular location">
    <subcellularLocation>
        <location evidence="2">Endoplasmic reticulum membrane</location>
    </subcellularLocation>
</comment>
<evidence type="ECO:0000256" key="1">
    <source>
        <dbReference type="ARBA" id="ARBA00001946"/>
    </source>
</evidence>
<feature type="transmembrane region" description="Helical" evidence="14">
    <location>
        <begin position="85"/>
        <end position="104"/>
    </location>
</feature>
<dbReference type="Proteomes" id="UP000695562">
    <property type="component" value="Unassembled WGS sequence"/>
</dbReference>
<keyword evidence="6" id="KW-0808">Transferase</keyword>
<comment type="pathway">
    <text evidence="3">Protein modification; protein glycosylation.</text>
</comment>
<gene>
    <name evidence="15" type="ORF">CYY_009923</name>
</gene>
<dbReference type="PANTHER" id="PTHR21528">
    <property type="entry name" value="DEHYDRODOLICHYL DIPHOSPHATE SYNTHASE COMPLEX SUBUNIT NUS1"/>
    <property type="match status" value="1"/>
</dbReference>
<dbReference type="Gene3D" id="3.40.1180.10">
    <property type="entry name" value="Decaprenyl diphosphate synthase-like"/>
    <property type="match status" value="1"/>
</dbReference>
<keyword evidence="7 14" id="KW-0812">Transmembrane</keyword>
<evidence type="ECO:0000256" key="6">
    <source>
        <dbReference type="ARBA" id="ARBA00022679"/>
    </source>
</evidence>
<evidence type="ECO:0000256" key="4">
    <source>
        <dbReference type="ARBA" id="ARBA00005432"/>
    </source>
</evidence>
<evidence type="ECO:0000256" key="10">
    <source>
        <dbReference type="ARBA" id="ARBA00022989"/>
    </source>
</evidence>
<dbReference type="GO" id="GO:0045547">
    <property type="term" value="F:ditrans,polycis-polyprenyl diphosphate synthase [(2E,6E)-farnesyl diphosphate specific] activity"/>
    <property type="evidence" value="ECO:0007669"/>
    <property type="project" value="UniProtKB-EC"/>
</dbReference>
<evidence type="ECO:0000256" key="11">
    <source>
        <dbReference type="ARBA" id="ARBA00023136"/>
    </source>
</evidence>
<evidence type="ECO:0000256" key="9">
    <source>
        <dbReference type="ARBA" id="ARBA00022842"/>
    </source>
</evidence>
<evidence type="ECO:0000256" key="12">
    <source>
        <dbReference type="ARBA" id="ARBA00047353"/>
    </source>
</evidence>
<name>A0A8J4PKM5_9MYCE</name>
<evidence type="ECO:0000256" key="7">
    <source>
        <dbReference type="ARBA" id="ARBA00022692"/>
    </source>
</evidence>
<protein>
    <recommendedName>
        <fullName evidence="5">ditrans,polycis-polyprenyl diphosphate synthase [(2E,6E)-farnesyldiphosphate specific]</fullName>
        <ecNumber evidence="5">2.5.1.87</ecNumber>
    </recommendedName>
</protein>
<dbReference type="UniPathway" id="UPA00378"/>
<keyword evidence="16" id="KW-1185">Reference proteome</keyword>
<evidence type="ECO:0000256" key="14">
    <source>
        <dbReference type="SAM" id="Phobius"/>
    </source>
</evidence>
<feature type="compositionally biased region" description="Low complexity" evidence="13">
    <location>
        <begin position="69"/>
        <end position="78"/>
    </location>
</feature>
<comment type="catalytic activity">
    <reaction evidence="12">
        <text>n isopentenyl diphosphate + (2E,6E)-farnesyl diphosphate = a di-trans,poly-cis-polyprenyl diphosphate + n diphosphate</text>
        <dbReference type="Rhea" id="RHEA:53008"/>
        <dbReference type="Rhea" id="RHEA-COMP:19494"/>
        <dbReference type="ChEBI" id="CHEBI:33019"/>
        <dbReference type="ChEBI" id="CHEBI:128769"/>
        <dbReference type="ChEBI" id="CHEBI:136960"/>
        <dbReference type="ChEBI" id="CHEBI:175763"/>
        <dbReference type="EC" id="2.5.1.87"/>
    </reaction>
</comment>
<dbReference type="AlphaFoldDB" id="A0A8J4PKM5"/>
<keyword evidence="9" id="KW-0460">Magnesium</keyword>
<comment type="caution">
    <text evidence="15">The sequence shown here is derived from an EMBL/GenBank/DDBJ whole genome shotgun (WGS) entry which is preliminary data.</text>
</comment>
<dbReference type="GO" id="GO:0005789">
    <property type="term" value="C:endoplasmic reticulum membrane"/>
    <property type="evidence" value="ECO:0007669"/>
    <property type="project" value="UniProtKB-SubCell"/>
</dbReference>
<evidence type="ECO:0000256" key="5">
    <source>
        <dbReference type="ARBA" id="ARBA00012596"/>
    </source>
</evidence>
<evidence type="ECO:0000256" key="8">
    <source>
        <dbReference type="ARBA" id="ARBA00022824"/>
    </source>
</evidence>
<evidence type="ECO:0000256" key="13">
    <source>
        <dbReference type="SAM" id="MobiDB-lite"/>
    </source>
</evidence>
<sequence>MVIVSTTKTSKTVLIHKNESTNDQKLTIKKLQIHQPTQQQQNSNIDSNSNSNGSSNSSNSNNIKDTKRQQQYNHQQQQQRKEKSLYSFITFIIYHSIFYIGVGVRNLYEYYSIFTLKIKALIFQILLSFQVKTPEDYVNYIKYRLNSDSLVVPKHLAIILNHHDQVQSTQSQLDNKIFYNKLTEILVWSIIVGVHRVTIFDNHGELKKNISYLQQLLLKRIGPFNNNKKSSSSSSSNGTTSTGKYIFNWLNHDSTNHSNNSNHDNSKLNSLLDISVVAIEDGKQELINITKKFVKEQLDQQVLNNNNGDNSNNKIGVINEAYINQNLSRPIGGSLFEPEAALDFTGQYFFAGFLPWHIKLTEFM</sequence>
<dbReference type="InterPro" id="IPR036424">
    <property type="entry name" value="UPP_synth-like_sf"/>
</dbReference>
<dbReference type="InterPro" id="IPR038887">
    <property type="entry name" value="Nus1/NgBR"/>
</dbReference>
<keyword evidence="8" id="KW-0256">Endoplasmic reticulum</keyword>
<organism evidence="15 16">
    <name type="scientific">Polysphondylium violaceum</name>
    <dbReference type="NCBI Taxonomy" id="133409"/>
    <lineage>
        <taxon>Eukaryota</taxon>
        <taxon>Amoebozoa</taxon>
        <taxon>Evosea</taxon>
        <taxon>Eumycetozoa</taxon>
        <taxon>Dictyostelia</taxon>
        <taxon>Dictyosteliales</taxon>
        <taxon>Dictyosteliaceae</taxon>
        <taxon>Polysphondylium</taxon>
    </lineage>
</organism>
<dbReference type="SUPFAM" id="SSF64005">
    <property type="entry name" value="Undecaprenyl diphosphate synthase"/>
    <property type="match status" value="1"/>
</dbReference>
<proteinExistence type="inferred from homology"/>
<comment type="cofactor">
    <cofactor evidence="1">
        <name>Mg(2+)</name>
        <dbReference type="ChEBI" id="CHEBI:18420"/>
    </cofactor>
</comment>
<evidence type="ECO:0000256" key="2">
    <source>
        <dbReference type="ARBA" id="ARBA00004586"/>
    </source>
</evidence>
<dbReference type="PANTHER" id="PTHR21528:SF0">
    <property type="entry name" value="DEHYDRODOLICHYL DIPHOSPHATE SYNTHASE COMPLEX SUBUNIT NUS1"/>
    <property type="match status" value="1"/>
</dbReference>
<dbReference type="EMBL" id="AJWJ01000855">
    <property type="protein sequence ID" value="KAF2068753.1"/>
    <property type="molecule type" value="Genomic_DNA"/>
</dbReference>